<keyword evidence="5" id="KW-1185">Reference proteome</keyword>
<reference evidence="5" key="1">
    <citation type="journal article" date="2019" name="Int. J. Syst. Evol. Microbiol.">
        <title>The Global Catalogue of Microorganisms (GCM) 10K type strain sequencing project: providing services to taxonomists for standard genome sequencing and annotation.</title>
        <authorList>
            <consortium name="The Broad Institute Genomics Platform"/>
            <consortium name="The Broad Institute Genome Sequencing Center for Infectious Disease"/>
            <person name="Wu L."/>
            <person name="Ma J."/>
        </authorList>
    </citation>
    <scope>NUCLEOTIDE SEQUENCE [LARGE SCALE GENOMIC DNA]</scope>
    <source>
        <strain evidence="5">JCM 16240</strain>
    </source>
</reference>
<comment type="cofactor">
    <cofactor evidence="1">
        <name>Fe cation</name>
        <dbReference type="ChEBI" id="CHEBI:24875"/>
    </cofactor>
</comment>
<organism evidence="4 5">
    <name type="scientific">Castellaniella daejeonensis</name>
    <dbReference type="NCBI Taxonomy" id="659013"/>
    <lineage>
        <taxon>Bacteria</taxon>
        <taxon>Pseudomonadati</taxon>
        <taxon>Pseudomonadota</taxon>
        <taxon>Betaproteobacteria</taxon>
        <taxon>Burkholderiales</taxon>
        <taxon>Alcaligenaceae</taxon>
        <taxon>Castellaniella</taxon>
    </lineage>
</organism>
<comment type="similarity">
    <text evidence="2">Belongs to the ribonucleoside diphosphate reductase small chain family.</text>
</comment>
<dbReference type="Pfam" id="PF00268">
    <property type="entry name" value="Ribonuc_red_sm"/>
    <property type="match status" value="1"/>
</dbReference>
<dbReference type="EC" id="1.17.4.1" evidence="3"/>
<dbReference type="SUPFAM" id="SSF47240">
    <property type="entry name" value="Ferritin-like"/>
    <property type="match status" value="1"/>
</dbReference>
<evidence type="ECO:0000313" key="4">
    <source>
        <dbReference type="EMBL" id="GAA0233659.1"/>
    </source>
</evidence>
<gene>
    <name evidence="4" type="ORF">GCM10009125_23250</name>
</gene>
<dbReference type="InterPro" id="IPR009078">
    <property type="entry name" value="Ferritin-like_SF"/>
</dbReference>
<dbReference type="InterPro" id="IPR000358">
    <property type="entry name" value="RNR_small_fam"/>
</dbReference>
<evidence type="ECO:0000256" key="2">
    <source>
        <dbReference type="ARBA" id="ARBA00009303"/>
    </source>
</evidence>
<sequence>MPRPRTPFRGHDRPIILADPKMTQEALPTKIFNTEKSDYTFPEIILGQDLGLFDTINKFYPEIWKLYKTLKNQDWDENEFDYSTCNVQFKTCDRHTYDMMVKTLAWQWEADSVASRSIAAVLAPVCTSSEAWSGWVEITKNEIVHAATYSEIVRNSFDNPDDILNEILSVKEAISRLRVVSEVFNQAFEVSYDYARGQRENDQETYNAIYLFIVAVLCMERIQFLASFAVTFGICDGTGLFQPIGKAVQKIAQDEFEVHVQYGKEVLRAMFKTERGRTAFAQCRDKIVQMIDEVTASEVAWTDYAFSEGRELTGVTCQMMKDWVHFSATDVARFFNVQDQVSFPIITENPLKYMESWLNMSKVQASNQEEDTAQYKVGVMKRDDENEVFDVDF</sequence>
<accession>A0ABP3DIP3</accession>
<evidence type="ECO:0000256" key="3">
    <source>
        <dbReference type="ARBA" id="ARBA00012274"/>
    </source>
</evidence>
<dbReference type="InterPro" id="IPR033909">
    <property type="entry name" value="RNR_small"/>
</dbReference>
<evidence type="ECO:0000313" key="5">
    <source>
        <dbReference type="Proteomes" id="UP001501176"/>
    </source>
</evidence>
<dbReference type="Proteomes" id="UP001501176">
    <property type="component" value="Unassembled WGS sequence"/>
</dbReference>
<proteinExistence type="inferred from homology"/>
<dbReference type="EMBL" id="BAAAFN010000015">
    <property type="protein sequence ID" value="GAA0233659.1"/>
    <property type="molecule type" value="Genomic_DNA"/>
</dbReference>
<name>A0ABP3DIP3_9BURK</name>
<dbReference type="InterPro" id="IPR012348">
    <property type="entry name" value="RNR-like"/>
</dbReference>
<dbReference type="Gene3D" id="1.10.620.20">
    <property type="entry name" value="Ribonucleotide Reductase, subunit A"/>
    <property type="match status" value="1"/>
</dbReference>
<dbReference type="CDD" id="cd01049">
    <property type="entry name" value="RNRR2"/>
    <property type="match status" value="1"/>
</dbReference>
<evidence type="ECO:0000256" key="1">
    <source>
        <dbReference type="ARBA" id="ARBA00001962"/>
    </source>
</evidence>
<protein>
    <recommendedName>
        <fullName evidence="3">ribonucleoside-diphosphate reductase</fullName>
        <ecNumber evidence="3">1.17.4.1</ecNumber>
    </recommendedName>
</protein>
<comment type="caution">
    <text evidence="4">The sequence shown here is derived from an EMBL/GenBank/DDBJ whole genome shotgun (WGS) entry which is preliminary data.</text>
</comment>